<evidence type="ECO:0000313" key="1">
    <source>
        <dbReference type="EMBL" id="JAE10575.1"/>
    </source>
</evidence>
<reference evidence="1" key="1">
    <citation type="submission" date="2014-09" db="EMBL/GenBank/DDBJ databases">
        <authorList>
            <person name="Magalhaes I.L.F."/>
            <person name="Oliveira U."/>
            <person name="Santos F.R."/>
            <person name="Vidigal T.H.D.A."/>
            <person name="Brescovit A.D."/>
            <person name="Santos A.J."/>
        </authorList>
    </citation>
    <scope>NUCLEOTIDE SEQUENCE</scope>
    <source>
        <tissue evidence="1">Shoot tissue taken approximately 20 cm above the soil surface</tissue>
    </source>
</reference>
<accession>A0A0A9FC30</accession>
<name>A0A0A9FC30_ARUDO</name>
<organism evidence="1">
    <name type="scientific">Arundo donax</name>
    <name type="common">Giant reed</name>
    <name type="synonym">Donax arundinaceus</name>
    <dbReference type="NCBI Taxonomy" id="35708"/>
    <lineage>
        <taxon>Eukaryota</taxon>
        <taxon>Viridiplantae</taxon>
        <taxon>Streptophyta</taxon>
        <taxon>Embryophyta</taxon>
        <taxon>Tracheophyta</taxon>
        <taxon>Spermatophyta</taxon>
        <taxon>Magnoliopsida</taxon>
        <taxon>Liliopsida</taxon>
        <taxon>Poales</taxon>
        <taxon>Poaceae</taxon>
        <taxon>PACMAD clade</taxon>
        <taxon>Arundinoideae</taxon>
        <taxon>Arundineae</taxon>
        <taxon>Arundo</taxon>
    </lineage>
</organism>
<dbReference type="AlphaFoldDB" id="A0A0A9FC30"/>
<proteinExistence type="predicted"/>
<dbReference type="EMBL" id="GBRH01187321">
    <property type="protein sequence ID" value="JAE10575.1"/>
    <property type="molecule type" value="Transcribed_RNA"/>
</dbReference>
<sequence length="35" mass="3841">MAIDSSWCNHCIVFIFLCCIISPVYAEGGKGSVLY</sequence>
<reference evidence="1" key="2">
    <citation type="journal article" date="2015" name="Data Brief">
        <title>Shoot transcriptome of the giant reed, Arundo donax.</title>
        <authorList>
            <person name="Barrero R.A."/>
            <person name="Guerrero F.D."/>
            <person name="Moolhuijzen P."/>
            <person name="Goolsby J.A."/>
            <person name="Tidwell J."/>
            <person name="Bellgard S.E."/>
            <person name="Bellgard M.I."/>
        </authorList>
    </citation>
    <scope>NUCLEOTIDE SEQUENCE</scope>
    <source>
        <tissue evidence="1">Shoot tissue taken approximately 20 cm above the soil surface</tissue>
    </source>
</reference>
<protein>
    <submittedName>
        <fullName evidence="1">Uncharacterized protein</fullName>
    </submittedName>
</protein>